<gene>
    <name evidence="1" type="ORF">M9H77_09857</name>
</gene>
<reference evidence="2" key="1">
    <citation type="journal article" date="2023" name="Nat. Plants">
        <title>Single-cell RNA sequencing provides a high-resolution roadmap for understanding the multicellular compartmentation of specialized metabolism.</title>
        <authorList>
            <person name="Sun S."/>
            <person name="Shen X."/>
            <person name="Li Y."/>
            <person name="Li Y."/>
            <person name="Wang S."/>
            <person name="Li R."/>
            <person name="Zhang H."/>
            <person name="Shen G."/>
            <person name="Guo B."/>
            <person name="Wei J."/>
            <person name="Xu J."/>
            <person name="St-Pierre B."/>
            <person name="Chen S."/>
            <person name="Sun C."/>
        </authorList>
    </citation>
    <scope>NUCLEOTIDE SEQUENCE [LARGE SCALE GENOMIC DNA]</scope>
</reference>
<evidence type="ECO:0000313" key="2">
    <source>
        <dbReference type="Proteomes" id="UP001060085"/>
    </source>
</evidence>
<comment type="caution">
    <text evidence="1">The sequence shown here is derived from an EMBL/GenBank/DDBJ whole genome shotgun (WGS) entry which is preliminary data.</text>
</comment>
<protein>
    <submittedName>
        <fullName evidence="1">Uncharacterized protein</fullName>
    </submittedName>
</protein>
<dbReference type="EMBL" id="CM044702">
    <property type="protein sequence ID" value="KAI5678907.1"/>
    <property type="molecule type" value="Genomic_DNA"/>
</dbReference>
<proteinExistence type="predicted"/>
<accession>A0ACC0C1S4</accession>
<organism evidence="1 2">
    <name type="scientific">Catharanthus roseus</name>
    <name type="common">Madagascar periwinkle</name>
    <name type="synonym">Vinca rosea</name>
    <dbReference type="NCBI Taxonomy" id="4058"/>
    <lineage>
        <taxon>Eukaryota</taxon>
        <taxon>Viridiplantae</taxon>
        <taxon>Streptophyta</taxon>
        <taxon>Embryophyta</taxon>
        <taxon>Tracheophyta</taxon>
        <taxon>Spermatophyta</taxon>
        <taxon>Magnoliopsida</taxon>
        <taxon>eudicotyledons</taxon>
        <taxon>Gunneridae</taxon>
        <taxon>Pentapetalae</taxon>
        <taxon>asterids</taxon>
        <taxon>lamiids</taxon>
        <taxon>Gentianales</taxon>
        <taxon>Apocynaceae</taxon>
        <taxon>Rauvolfioideae</taxon>
        <taxon>Vinceae</taxon>
        <taxon>Catharanthinae</taxon>
        <taxon>Catharanthus</taxon>
    </lineage>
</organism>
<dbReference type="Proteomes" id="UP001060085">
    <property type="component" value="Linkage Group LG02"/>
</dbReference>
<sequence>MAEYTTEDVPPTGDELDPEHIANAFVDQYYLLMEKSPALVHKFYNDKSIIDHPEPNGEMTSAETMQGINDKIMSSNYKGCSFEIMNVYGQRSLMGGVMVAVNGYFLGEDNLKKSFFQTFFLAQQERGYFVLNDILHIMEITESEALPSSKSTEENASDVPLSHDEHLPEETHGIPTHPKEVIDNGEKESNLDSGEKALDVDHGEKESGLDRGEKTSDLDLGKKASDLDLGEKPLGGEKASDLDSGEKALGDEKESDGETSKSLPDVKATKTLSDDLTVKEASHDENSTKASEVDGEKKASDVDSGKKEVSDIKDKVAEVPKSSNNESENDSALTNVASNEKPKFSYASMLAKESRVPSHTEKTGYKIVRVAANADQQPIISKTPRNPFSYANIAKKEFSSSNAAAKYYSPPADSVDAKSIYIANLPRNITKQGLIDALKIFGRVRPESIQIRSYEDGFCFGFVEFESASAASKAVETNSSFLKDVRKLMFWFSTMLITGRLLTCAGLSQVHNVTVGGHEAYMLYKRSGSRPGYNVGSRIGNNKGNENADTRGNSSHQDDNRADLKAQPGESGGQSRVIKAYPQGKQTSEEKLPAGEAPRKNTENKNN</sequence>
<keyword evidence="2" id="KW-1185">Reference proteome</keyword>
<name>A0ACC0C1S4_CATRO</name>
<evidence type="ECO:0000313" key="1">
    <source>
        <dbReference type="EMBL" id="KAI5678907.1"/>
    </source>
</evidence>